<proteinExistence type="predicted"/>
<protein>
    <submittedName>
        <fullName evidence="1">Uncharacterized protein</fullName>
    </submittedName>
</protein>
<organism evidence="1 2">
    <name type="scientific">Salmonella enterica subsp. enterica serovar Daytona</name>
    <dbReference type="NCBI Taxonomy" id="1962639"/>
    <lineage>
        <taxon>Bacteria</taxon>
        <taxon>Pseudomonadati</taxon>
        <taxon>Pseudomonadota</taxon>
        <taxon>Gammaproteobacteria</taxon>
        <taxon>Enterobacterales</taxon>
        <taxon>Enterobacteriaceae</taxon>
        <taxon>Salmonella</taxon>
    </lineage>
</organism>
<dbReference type="Proteomes" id="UP000281393">
    <property type="component" value="Chromosome"/>
</dbReference>
<name>A0A447J9T2_SALET</name>
<dbReference type="EMBL" id="LR133909">
    <property type="protein sequence ID" value="VDY36508.1"/>
    <property type="molecule type" value="Genomic_DNA"/>
</dbReference>
<accession>A0A447J9T2</accession>
<reference evidence="1 2" key="1">
    <citation type="submission" date="2018-12" db="EMBL/GenBank/DDBJ databases">
        <authorList>
            <consortium name="Pathogen Informatics"/>
        </authorList>
    </citation>
    <scope>NUCLEOTIDE SEQUENCE [LARGE SCALE GENOMIC DNA]</scope>
    <source>
        <strain evidence="1 2">NCTC7102</strain>
    </source>
</reference>
<sequence length="67" mass="7893">MLTRFLSKNSKESERKGDKLWKKDSSFVRHDEEFNGLYNGCFYCALTDLSGNNIQKNKGGYWETHRL</sequence>
<evidence type="ECO:0000313" key="2">
    <source>
        <dbReference type="Proteomes" id="UP000281393"/>
    </source>
</evidence>
<dbReference type="AlphaFoldDB" id="A0A447J9T2"/>
<gene>
    <name evidence="1" type="ORF">NCTC7102_00012</name>
</gene>
<evidence type="ECO:0000313" key="1">
    <source>
        <dbReference type="EMBL" id="VDY36508.1"/>
    </source>
</evidence>